<sequence>VIDQGSQLLSSIENMALKFGKAHVIA</sequence>
<accession>A0A383DJE4</accession>
<proteinExistence type="predicted"/>
<dbReference type="AlphaFoldDB" id="A0A383DJE4"/>
<name>A0A383DJE4_9ZZZZ</name>
<protein>
    <submittedName>
        <fullName evidence="1">Uncharacterized protein</fullName>
    </submittedName>
</protein>
<reference evidence="1" key="1">
    <citation type="submission" date="2018-05" db="EMBL/GenBank/DDBJ databases">
        <authorList>
            <person name="Lanie J.A."/>
            <person name="Ng W.-L."/>
            <person name="Kazmierczak K.M."/>
            <person name="Andrzejewski T.M."/>
            <person name="Davidsen T.M."/>
            <person name="Wayne K.J."/>
            <person name="Tettelin H."/>
            <person name="Glass J.I."/>
            <person name="Rusch D."/>
            <person name="Podicherti R."/>
            <person name="Tsui H.-C.T."/>
            <person name="Winkler M.E."/>
        </authorList>
    </citation>
    <scope>NUCLEOTIDE SEQUENCE</scope>
</reference>
<evidence type="ECO:0000313" key="1">
    <source>
        <dbReference type="EMBL" id="SVE44449.1"/>
    </source>
</evidence>
<feature type="non-terminal residue" evidence="1">
    <location>
        <position position="26"/>
    </location>
</feature>
<dbReference type="EMBL" id="UINC01217725">
    <property type="protein sequence ID" value="SVE44449.1"/>
    <property type="molecule type" value="Genomic_DNA"/>
</dbReference>
<gene>
    <name evidence="1" type="ORF">METZ01_LOCUS497303</name>
</gene>
<feature type="non-terminal residue" evidence="1">
    <location>
        <position position="1"/>
    </location>
</feature>
<organism evidence="1">
    <name type="scientific">marine metagenome</name>
    <dbReference type="NCBI Taxonomy" id="408172"/>
    <lineage>
        <taxon>unclassified sequences</taxon>
        <taxon>metagenomes</taxon>
        <taxon>ecological metagenomes</taxon>
    </lineage>
</organism>